<dbReference type="InterPro" id="IPR023292">
    <property type="entry name" value="NTP_PyroPHydrolase-like_dom_sf"/>
</dbReference>
<accession>A0A3G4ZNW9</accession>
<proteinExistence type="predicted"/>
<organism evidence="1">
    <name type="scientific">Terrestrivirus sp</name>
    <dbReference type="NCBI Taxonomy" id="2487775"/>
    <lineage>
        <taxon>Viruses</taxon>
        <taxon>Varidnaviria</taxon>
        <taxon>Bamfordvirae</taxon>
        <taxon>Nucleocytoviricota</taxon>
        <taxon>Megaviricetes</taxon>
        <taxon>Imitervirales</taxon>
        <taxon>Mimiviridae</taxon>
        <taxon>Klosneuvirinae</taxon>
    </lineage>
</organism>
<dbReference type="Gene3D" id="1.10.3420.10">
    <property type="entry name" value="putative ntp pyrophosphohydrolase like domain"/>
    <property type="match status" value="1"/>
</dbReference>
<keyword evidence="1" id="KW-0378">Hydrolase</keyword>
<protein>
    <submittedName>
        <fullName evidence="1">Phosphoribosyl-ATP pyrophosphohydrolase</fullName>
    </submittedName>
</protein>
<dbReference type="InterPro" id="IPR033653">
    <property type="entry name" value="NTP-PPase_DR2231-like"/>
</dbReference>
<reference evidence="1" key="1">
    <citation type="submission" date="2018-10" db="EMBL/GenBank/DDBJ databases">
        <title>Hidden diversity of soil giant viruses.</title>
        <authorList>
            <person name="Schulz F."/>
            <person name="Alteio L."/>
            <person name="Goudeau D."/>
            <person name="Ryan E.M."/>
            <person name="Malmstrom R.R."/>
            <person name="Blanchard J."/>
            <person name="Woyke T."/>
        </authorList>
    </citation>
    <scope>NUCLEOTIDE SEQUENCE</scope>
    <source>
        <strain evidence="1">TEV1</strain>
    </source>
</reference>
<gene>
    <name evidence="1" type="ORF">Terrestrivirus2_179</name>
</gene>
<dbReference type="InterPro" id="IPR021130">
    <property type="entry name" value="PRib-ATP_PPHydrolase-like"/>
</dbReference>
<dbReference type="GO" id="GO:0016787">
    <property type="term" value="F:hydrolase activity"/>
    <property type="evidence" value="ECO:0007669"/>
    <property type="project" value="UniProtKB-KW"/>
</dbReference>
<dbReference type="SUPFAM" id="SSF101386">
    <property type="entry name" value="all-alpha NTP pyrophosphatases"/>
    <property type="match status" value="1"/>
</dbReference>
<name>A0A3G4ZNW9_9VIRU</name>
<dbReference type="EMBL" id="MK071980">
    <property type="protein sequence ID" value="AYV75671.1"/>
    <property type="molecule type" value="Genomic_DNA"/>
</dbReference>
<evidence type="ECO:0000313" key="1">
    <source>
        <dbReference type="EMBL" id="AYV75671.1"/>
    </source>
</evidence>
<dbReference type="Pfam" id="PF01503">
    <property type="entry name" value="PRA-PH"/>
    <property type="match status" value="1"/>
</dbReference>
<sequence length="185" mass="21909">MSFDYNYDESFQDNSAIFMNQNHQNHQGHQKTNFDKVIDFCKCAGQPVYTEHQLNIFEEHPERVDLRLKLIQEEVKELEQAIQERNFTEVIDALSDILYVTYGAAGTFGISIDETFNLVHESNMTKFCKTEEEAQETVEWYKLNEKRYKEPSYRKSEDSDHWIVFNAENGKILKNINYKPVMFNV</sequence>
<dbReference type="CDD" id="cd11530">
    <property type="entry name" value="NTP-PPase_DR2231_like"/>
    <property type="match status" value="1"/>
</dbReference>